<dbReference type="InParanoid" id="A0A1Z5KL74"/>
<evidence type="ECO:0000313" key="3">
    <source>
        <dbReference type="Proteomes" id="UP000198406"/>
    </source>
</evidence>
<gene>
    <name evidence="2" type="ORF">FisN_9Lh395</name>
</gene>
<keyword evidence="3" id="KW-1185">Reference proteome</keyword>
<dbReference type="Proteomes" id="UP000198406">
    <property type="component" value="Unassembled WGS sequence"/>
</dbReference>
<protein>
    <submittedName>
        <fullName evidence="2">Uncharacterized protein</fullName>
    </submittedName>
</protein>
<dbReference type="EMBL" id="BDSP01000252">
    <property type="protein sequence ID" value="GAX27070.1"/>
    <property type="molecule type" value="Genomic_DNA"/>
</dbReference>
<accession>A0A1Z5KL74</accession>
<evidence type="ECO:0000313" key="2">
    <source>
        <dbReference type="EMBL" id="GAX27070.1"/>
    </source>
</evidence>
<feature type="region of interest" description="Disordered" evidence="1">
    <location>
        <begin position="106"/>
        <end position="130"/>
    </location>
</feature>
<feature type="region of interest" description="Disordered" evidence="1">
    <location>
        <begin position="168"/>
        <end position="236"/>
    </location>
</feature>
<name>A0A1Z5KL74_FISSO</name>
<dbReference type="AlphaFoldDB" id="A0A1Z5KL74"/>
<organism evidence="2 3">
    <name type="scientific">Fistulifera solaris</name>
    <name type="common">Oleaginous diatom</name>
    <dbReference type="NCBI Taxonomy" id="1519565"/>
    <lineage>
        <taxon>Eukaryota</taxon>
        <taxon>Sar</taxon>
        <taxon>Stramenopiles</taxon>
        <taxon>Ochrophyta</taxon>
        <taxon>Bacillariophyta</taxon>
        <taxon>Bacillariophyceae</taxon>
        <taxon>Bacillariophycidae</taxon>
        <taxon>Naviculales</taxon>
        <taxon>Naviculaceae</taxon>
        <taxon>Fistulifera</taxon>
    </lineage>
</organism>
<sequence length="276" mass="31806">MAELRNKKEIEEEERSVVSISLDSEFFSLITTQEDLMSRSASCVTKPSIVNTSFPDCSSSCNDLLYSFITDDQISTNHVDIRTDIDLLWQQKKELEKALFEAKQKGMWTDSQPTHKPQFMSRPDLPKKERKWDAETCDRFQLRPIRVKTNDSVLKEIAMHREEVRKAVDYKTKEDNNAIGKDAPRRGPHNRSKPTHARQSDTKTGKQIRHVRSNERKPPSLRSQQRASPKVPDEGFPKSAGLIMSAMMWVSRSSWWSATTSNHATQIRVPPPNRRI</sequence>
<feature type="compositionally biased region" description="Basic residues" evidence="1">
    <location>
        <begin position="186"/>
        <end position="196"/>
    </location>
</feature>
<comment type="caution">
    <text evidence="2">The sequence shown here is derived from an EMBL/GenBank/DDBJ whole genome shotgun (WGS) entry which is preliminary data.</text>
</comment>
<evidence type="ECO:0000256" key="1">
    <source>
        <dbReference type="SAM" id="MobiDB-lite"/>
    </source>
</evidence>
<proteinExistence type="predicted"/>
<reference evidence="2 3" key="1">
    <citation type="journal article" date="2015" name="Plant Cell">
        <title>Oil accumulation by the oleaginous diatom Fistulifera solaris as revealed by the genome and transcriptome.</title>
        <authorList>
            <person name="Tanaka T."/>
            <person name="Maeda Y."/>
            <person name="Veluchamy A."/>
            <person name="Tanaka M."/>
            <person name="Abida H."/>
            <person name="Marechal E."/>
            <person name="Bowler C."/>
            <person name="Muto M."/>
            <person name="Sunaga Y."/>
            <person name="Tanaka M."/>
            <person name="Yoshino T."/>
            <person name="Taniguchi T."/>
            <person name="Fukuda Y."/>
            <person name="Nemoto M."/>
            <person name="Matsumoto M."/>
            <person name="Wong P.S."/>
            <person name="Aburatani S."/>
            <person name="Fujibuchi W."/>
        </authorList>
    </citation>
    <scope>NUCLEOTIDE SEQUENCE [LARGE SCALE GENOMIC DNA]</scope>
    <source>
        <strain evidence="2 3">JPCC DA0580</strain>
    </source>
</reference>